<evidence type="ECO:0000256" key="1">
    <source>
        <dbReference type="ARBA" id="ARBA00004651"/>
    </source>
</evidence>
<dbReference type="PANTHER" id="PTHR39087:SF2">
    <property type="entry name" value="UPF0104 MEMBRANE PROTEIN MJ1595"/>
    <property type="match status" value="1"/>
</dbReference>
<evidence type="ECO:0000313" key="7">
    <source>
        <dbReference type="EMBL" id="WIO45871.1"/>
    </source>
</evidence>
<evidence type="ECO:0000256" key="2">
    <source>
        <dbReference type="ARBA" id="ARBA00022475"/>
    </source>
</evidence>
<dbReference type="EMBL" id="CP124550">
    <property type="protein sequence ID" value="WIO45871.1"/>
    <property type="molecule type" value="Genomic_DNA"/>
</dbReference>
<keyword evidence="2" id="KW-1003">Cell membrane</keyword>
<dbReference type="NCBIfam" id="TIGR00374">
    <property type="entry name" value="flippase-like domain"/>
    <property type="match status" value="1"/>
</dbReference>
<accession>A0ABY8WWA3</accession>
<proteinExistence type="predicted"/>
<gene>
    <name evidence="7" type="ORF">SEML1_0241</name>
</gene>
<sequence>MRSPRAILSIVTVAVLGIIVYASRHELQKAWELFGQADVLLLLLLVPFQIVVYFSGGEMIFSYLRDKRDIHHVSRFEQTRISLELNLVNHIFPSGGVSGISYATWRMHKLGVSTSRSTFAQVVRYVTGFLALVCLLVLSVVFLAFDGHVNRYIVASSFVLVLVVVALTFGIVYVFSSKPRMRATAANITRCVNRTVRLATLGRKRRLLKFENAEQFFAEMQSDFQDMWNRPRLLAKPFLWGIVYTLFDAGMFFLAFLALGTPINPAILMVGYGVASLASVVAFTPGGAGVYELIMIFFLSMAGVRSDAAIAGIVLTRVILLAGTILFGYIFYQHALIKYGKPHDTAIQR</sequence>
<feature type="transmembrane region" description="Helical" evidence="6">
    <location>
        <begin position="40"/>
        <end position="64"/>
    </location>
</feature>
<keyword evidence="3 6" id="KW-0812">Transmembrane</keyword>
<keyword evidence="4 6" id="KW-1133">Transmembrane helix</keyword>
<protein>
    <submittedName>
        <fullName evidence="7">Flippase-like domain-containing protein</fullName>
    </submittedName>
</protein>
<dbReference type="InterPro" id="IPR022791">
    <property type="entry name" value="L-PG_synthase/AglD"/>
</dbReference>
<keyword evidence="5 6" id="KW-0472">Membrane</keyword>
<evidence type="ECO:0000256" key="4">
    <source>
        <dbReference type="ARBA" id="ARBA00022989"/>
    </source>
</evidence>
<keyword evidence="8" id="KW-1185">Reference proteome</keyword>
<feature type="transmembrane region" description="Helical" evidence="6">
    <location>
        <begin position="152"/>
        <end position="175"/>
    </location>
</feature>
<feature type="transmembrane region" description="Helical" evidence="6">
    <location>
        <begin position="125"/>
        <end position="145"/>
    </location>
</feature>
<evidence type="ECO:0000256" key="3">
    <source>
        <dbReference type="ARBA" id="ARBA00022692"/>
    </source>
</evidence>
<organism evidence="7 8">
    <name type="scientific">Candidatus Southlakia epibionticum</name>
    <dbReference type="NCBI Taxonomy" id="3043284"/>
    <lineage>
        <taxon>Bacteria</taxon>
        <taxon>Candidatus Saccharimonadota</taxon>
        <taxon>Candidatus Saccharimonadia</taxon>
        <taxon>Candidatus Saccharimonadales</taxon>
        <taxon>Candidatus Saccharimonadaceae</taxon>
        <taxon>Candidatus Southlakia</taxon>
    </lineage>
</organism>
<dbReference type="PANTHER" id="PTHR39087">
    <property type="entry name" value="UPF0104 MEMBRANE PROTEIN MJ1595"/>
    <property type="match status" value="1"/>
</dbReference>
<feature type="transmembrane region" description="Helical" evidence="6">
    <location>
        <begin position="308"/>
        <end position="332"/>
    </location>
</feature>
<name>A0ABY8WWA3_9BACT</name>
<feature type="transmembrane region" description="Helical" evidence="6">
    <location>
        <begin position="238"/>
        <end position="259"/>
    </location>
</feature>
<dbReference type="Proteomes" id="UP001177295">
    <property type="component" value="Chromosome"/>
</dbReference>
<evidence type="ECO:0000313" key="8">
    <source>
        <dbReference type="Proteomes" id="UP001177295"/>
    </source>
</evidence>
<evidence type="ECO:0000256" key="5">
    <source>
        <dbReference type="ARBA" id="ARBA00023136"/>
    </source>
</evidence>
<comment type="subcellular location">
    <subcellularLocation>
        <location evidence="1">Cell membrane</location>
        <topology evidence="1">Multi-pass membrane protein</topology>
    </subcellularLocation>
</comment>
<reference evidence="7 8" key="1">
    <citation type="journal article" date="2023" name="Cell">
        <title>Genetic manipulation of Patescibacteria provides mechanistic insights into microbial dark matter and the epibiotic lifestyle.</title>
        <authorList>
            <person name="Wang Y."/>
            <person name="Gallagher L.A."/>
            <person name="Andrade P.A."/>
            <person name="Liu A."/>
            <person name="Humphreys I.R."/>
            <person name="Turkarslan S."/>
            <person name="Cutler K.J."/>
            <person name="Arrieta-Ortiz M.L."/>
            <person name="Li Y."/>
            <person name="Radey M.C."/>
            <person name="McLean J.S."/>
            <person name="Cong Q."/>
            <person name="Baker D."/>
            <person name="Baliga N.S."/>
            <person name="Peterson S.B."/>
            <person name="Mougous J.D."/>
        </authorList>
    </citation>
    <scope>NUCLEOTIDE SEQUENCE [LARGE SCALE GENOMIC DNA]</scope>
    <source>
        <strain evidence="7 8">ML1</strain>
    </source>
</reference>
<evidence type="ECO:0000256" key="6">
    <source>
        <dbReference type="SAM" id="Phobius"/>
    </source>
</evidence>
<dbReference type="Pfam" id="PF03706">
    <property type="entry name" value="LPG_synthase_TM"/>
    <property type="match status" value="1"/>
</dbReference>